<dbReference type="OMA" id="RSMEQTP"/>
<dbReference type="InterPro" id="IPR051962">
    <property type="entry name" value="Cuticlin"/>
</dbReference>
<keyword evidence="5" id="KW-1185">Reference proteome</keyword>
<dbReference type="STRING" id="7375.A0A0L0BTT5"/>
<evidence type="ECO:0000256" key="1">
    <source>
        <dbReference type="ARBA" id="ARBA00022729"/>
    </source>
</evidence>
<dbReference type="PANTHER" id="PTHR22907:SF46">
    <property type="entry name" value="ZP DOMAIN-CONTAINING PROTEIN"/>
    <property type="match status" value="1"/>
</dbReference>
<feature type="domain" description="ZP" evidence="3">
    <location>
        <begin position="37"/>
        <end position="296"/>
    </location>
</feature>
<dbReference type="PROSITE" id="PS51034">
    <property type="entry name" value="ZP_2"/>
    <property type="match status" value="1"/>
</dbReference>
<evidence type="ECO:0000256" key="2">
    <source>
        <dbReference type="SAM" id="Coils"/>
    </source>
</evidence>
<comment type="caution">
    <text evidence="4">The sequence shown here is derived from an EMBL/GenBank/DDBJ whole genome shotgun (WGS) entry which is preliminary data.</text>
</comment>
<dbReference type="InterPro" id="IPR001507">
    <property type="entry name" value="ZP_dom"/>
</dbReference>
<proteinExistence type="predicted"/>
<evidence type="ECO:0000313" key="4">
    <source>
        <dbReference type="EMBL" id="KNC23457.1"/>
    </source>
</evidence>
<protein>
    <recommendedName>
        <fullName evidence="3">ZP domain-containing protein</fullName>
    </recommendedName>
</protein>
<dbReference type="AlphaFoldDB" id="A0A0L0BTT5"/>
<dbReference type="PANTHER" id="PTHR22907">
    <property type="entry name" value="GH04558P"/>
    <property type="match status" value="1"/>
</dbReference>
<evidence type="ECO:0000259" key="3">
    <source>
        <dbReference type="PROSITE" id="PS51034"/>
    </source>
</evidence>
<dbReference type="EMBL" id="JRES01001351">
    <property type="protein sequence ID" value="KNC23457.1"/>
    <property type="molecule type" value="Genomic_DNA"/>
</dbReference>
<dbReference type="OrthoDB" id="6407830at2759"/>
<keyword evidence="2" id="KW-0175">Coiled coil</keyword>
<organism evidence="4 5">
    <name type="scientific">Lucilia cuprina</name>
    <name type="common">Green bottle fly</name>
    <name type="synonym">Australian sheep blowfly</name>
    <dbReference type="NCBI Taxonomy" id="7375"/>
    <lineage>
        <taxon>Eukaryota</taxon>
        <taxon>Metazoa</taxon>
        <taxon>Ecdysozoa</taxon>
        <taxon>Arthropoda</taxon>
        <taxon>Hexapoda</taxon>
        <taxon>Insecta</taxon>
        <taxon>Pterygota</taxon>
        <taxon>Neoptera</taxon>
        <taxon>Endopterygota</taxon>
        <taxon>Diptera</taxon>
        <taxon>Brachycera</taxon>
        <taxon>Muscomorpha</taxon>
        <taxon>Oestroidea</taxon>
        <taxon>Calliphoridae</taxon>
        <taxon>Luciliinae</taxon>
        <taxon>Lucilia</taxon>
    </lineage>
</organism>
<feature type="coiled-coil region" evidence="2">
    <location>
        <begin position="318"/>
        <end position="345"/>
    </location>
</feature>
<dbReference type="SMART" id="SM00241">
    <property type="entry name" value="ZP"/>
    <property type="match status" value="1"/>
</dbReference>
<keyword evidence="1" id="KW-0732">Signal</keyword>
<sequence>MFLNIFIKVIITLLLLIITTIFNNCKLLNASELHHVYCNKAFILVKLPLTSNNSYNFLNTIYWENLHSNAVKECQPLYNEREVILKVFFNDLGKCGFLRSINKLRDSVSFYQNLIINPNHTSLSKLNIKCLYKIQKTKTTKFKHRIMKRDSLPEDFQEDVDIEILKTVEQHAPEPQVLMEVRQNDQLIDGMVTVIPGTPLVMEIKLDEASNDIYGLSVNYLQVTDMAEMSETILFKGCTVDPYLFENFNLTNKKSLKSKFRAFKFPNTAFVQFRANVKICLQNCAQPQCIGSNSKQSRKRRHLNNPPKQVYEMLTSFVIKLNETYQSNEAELQQLQNHVQLLHTKNLHIITLK</sequence>
<gene>
    <name evidence="4" type="ORF">FF38_13347</name>
</gene>
<accession>A0A0L0BTT5</accession>
<dbReference type="Proteomes" id="UP000037069">
    <property type="component" value="Unassembled WGS sequence"/>
</dbReference>
<evidence type="ECO:0000313" key="5">
    <source>
        <dbReference type="Proteomes" id="UP000037069"/>
    </source>
</evidence>
<name>A0A0L0BTT5_LUCCU</name>
<reference evidence="4 5" key="1">
    <citation type="journal article" date="2015" name="Nat. Commun.">
        <title>Lucilia cuprina genome unlocks parasitic fly biology to underpin future interventions.</title>
        <authorList>
            <person name="Anstead C.A."/>
            <person name="Korhonen P.K."/>
            <person name="Young N.D."/>
            <person name="Hall R.S."/>
            <person name="Jex A.R."/>
            <person name="Murali S.C."/>
            <person name="Hughes D.S."/>
            <person name="Lee S.F."/>
            <person name="Perry T."/>
            <person name="Stroehlein A.J."/>
            <person name="Ansell B.R."/>
            <person name="Breugelmans B."/>
            <person name="Hofmann A."/>
            <person name="Qu J."/>
            <person name="Dugan S."/>
            <person name="Lee S.L."/>
            <person name="Chao H."/>
            <person name="Dinh H."/>
            <person name="Han Y."/>
            <person name="Doddapaneni H.V."/>
            <person name="Worley K.C."/>
            <person name="Muzny D.M."/>
            <person name="Ioannidis P."/>
            <person name="Waterhouse R.M."/>
            <person name="Zdobnov E.M."/>
            <person name="James P.J."/>
            <person name="Bagnall N.H."/>
            <person name="Kotze A.C."/>
            <person name="Gibbs R.A."/>
            <person name="Richards S."/>
            <person name="Batterham P."/>
            <person name="Gasser R.B."/>
        </authorList>
    </citation>
    <scope>NUCLEOTIDE SEQUENCE [LARGE SCALE GENOMIC DNA]</scope>
    <source>
        <strain evidence="4 5">LS</strain>
        <tissue evidence="4">Full body</tissue>
    </source>
</reference>